<dbReference type="EMBL" id="DVIT01000003">
    <property type="protein sequence ID" value="HIS46074.1"/>
    <property type="molecule type" value="Genomic_DNA"/>
</dbReference>
<feature type="transmembrane region" description="Helical" evidence="1">
    <location>
        <begin position="17"/>
        <end position="37"/>
    </location>
</feature>
<dbReference type="NCBIfam" id="TIGR02359">
    <property type="entry name" value="thiW"/>
    <property type="match status" value="1"/>
</dbReference>
<dbReference type="Gene3D" id="1.10.1760.20">
    <property type="match status" value="1"/>
</dbReference>
<feature type="transmembrane region" description="Helical" evidence="1">
    <location>
        <begin position="109"/>
        <end position="127"/>
    </location>
</feature>
<dbReference type="AlphaFoldDB" id="A0A9D1F2I6"/>
<dbReference type="Pfam" id="PF09512">
    <property type="entry name" value="ThiW"/>
    <property type="match status" value="1"/>
</dbReference>
<dbReference type="Proteomes" id="UP000823927">
    <property type="component" value="Unassembled WGS sequence"/>
</dbReference>
<accession>A0A9D1F2I6</accession>
<organism evidence="2 3">
    <name type="scientific">Candidatus Scybalocola faecigallinarum</name>
    <dbReference type="NCBI Taxonomy" id="2840941"/>
    <lineage>
        <taxon>Bacteria</taxon>
        <taxon>Bacillati</taxon>
        <taxon>Bacillota</taxon>
        <taxon>Clostridia</taxon>
        <taxon>Lachnospirales</taxon>
        <taxon>Lachnospiraceae</taxon>
        <taxon>Lachnospiraceae incertae sedis</taxon>
        <taxon>Candidatus Scybalocola (ex Gilroy et al. 2021)</taxon>
    </lineage>
</organism>
<feature type="transmembrane region" description="Helical" evidence="1">
    <location>
        <begin position="139"/>
        <end position="161"/>
    </location>
</feature>
<proteinExistence type="predicted"/>
<name>A0A9D1F2I6_9FIRM</name>
<protein>
    <submittedName>
        <fullName evidence="2">Energy coupling factor transporter S component ThiW</fullName>
    </submittedName>
</protein>
<keyword evidence="1" id="KW-1133">Transmembrane helix</keyword>
<reference evidence="2" key="2">
    <citation type="journal article" date="2021" name="PeerJ">
        <title>Extensive microbial diversity within the chicken gut microbiome revealed by metagenomics and culture.</title>
        <authorList>
            <person name="Gilroy R."/>
            <person name="Ravi A."/>
            <person name="Getino M."/>
            <person name="Pursley I."/>
            <person name="Horton D.L."/>
            <person name="Alikhan N.F."/>
            <person name="Baker D."/>
            <person name="Gharbi K."/>
            <person name="Hall N."/>
            <person name="Watson M."/>
            <person name="Adriaenssens E.M."/>
            <person name="Foster-Nyarko E."/>
            <person name="Jarju S."/>
            <person name="Secka A."/>
            <person name="Antonio M."/>
            <person name="Oren A."/>
            <person name="Chaudhuri R.R."/>
            <person name="La Ragione R."/>
            <person name="Hildebrand F."/>
            <person name="Pallen M.J."/>
        </authorList>
    </citation>
    <scope>NUCLEOTIDE SEQUENCE</scope>
    <source>
        <strain evidence="2">CHK178-757</strain>
    </source>
</reference>
<feature type="transmembrane region" description="Helical" evidence="1">
    <location>
        <begin position="49"/>
        <end position="76"/>
    </location>
</feature>
<evidence type="ECO:0000313" key="3">
    <source>
        <dbReference type="Proteomes" id="UP000823927"/>
    </source>
</evidence>
<evidence type="ECO:0000256" key="1">
    <source>
        <dbReference type="SAM" id="Phobius"/>
    </source>
</evidence>
<comment type="caution">
    <text evidence="2">The sequence shown here is derived from an EMBL/GenBank/DDBJ whole genome shotgun (WGS) entry which is preliminary data.</text>
</comment>
<dbReference type="PIRSF" id="PIRSF024534">
    <property type="entry name" value="ThiW"/>
    <property type="match status" value="1"/>
</dbReference>
<sequence>MTKETTSARTATTTQKLVLSALFIAFGVAASTLLTFPIGASKCAPVQHFINVCGAVILGPGYAVINAFLISLIRFFPGTGSLLAFPGSMIGAALAGILYMLFKKDLAAFAGEVFGTSVLGGICAYFVAKLFLSSDSAAIFGYVLPFFISTIVGSIIAYVVIKQLRLLKVLK</sequence>
<gene>
    <name evidence="2" type="primary">thiW</name>
    <name evidence="2" type="ORF">IAB46_00695</name>
</gene>
<keyword evidence="1" id="KW-0812">Transmembrane</keyword>
<dbReference type="InterPro" id="IPR012652">
    <property type="entry name" value="ThiW"/>
</dbReference>
<reference evidence="2" key="1">
    <citation type="submission" date="2020-10" db="EMBL/GenBank/DDBJ databases">
        <authorList>
            <person name="Gilroy R."/>
        </authorList>
    </citation>
    <scope>NUCLEOTIDE SEQUENCE</scope>
    <source>
        <strain evidence="2">CHK178-757</strain>
    </source>
</reference>
<feature type="transmembrane region" description="Helical" evidence="1">
    <location>
        <begin position="82"/>
        <end position="102"/>
    </location>
</feature>
<evidence type="ECO:0000313" key="2">
    <source>
        <dbReference type="EMBL" id="HIS46074.1"/>
    </source>
</evidence>
<keyword evidence="1" id="KW-0472">Membrane</keyword>